<dbReference type="PANTHER" id="PTHR34847:SF1">
    <property type="entry name" value="NODULATION PROTEIN U"/>
    <property type="match status" value="1"/>
</dbReference>
<comment type="similarity">
    <text evidence="1">Belongs to the NodU/CmcH family.</text>
</comment>
<dbReference type="AlphaFoldDB" id="A0A1Z2SHB5"/>
<feature type="domain" description="Carbamoyltransferase" evidence="2">
    <location>
        <begin position="4"/>
        <end position="346"/>
    </location>
</feature>
<dbReference type="CDD" id="cd24098">
    <property type="entry name" value="ASKHA_NBD_TobZ_N"/>
    <property type="match status" value="1"/>
</dbReference>
<reference evidence="4 5" key="1">
    <citation type="submission" date="2016-12" db="EMBL/GenBank/DDBJ databases">
        <authorList>
            <person name="Song W.-J."/>
            <person name="Kurnit D.M."/>
        </authorList>
    </citation>
    <scope>NUCLEOTIDE SEQUENCE [LARGE SCALE GENOMIC DNA]</scope>
    <source>
        <strain evidence="4 5">ATCC 43942</strain>
    </source>
</reference>
<dbReference type="RefSeq" id="WP_088134255.1">
    <property type="nucleotide sequence ID" value="NZ_CP018835.1"/>
</dbReference>
<protein>
    <recommendedName>
        <fullName evidence="6">Carbamoyltransferase</fullName>
    </recommendedName>
</protein>
<accession>A0A1Z2SHB5</accession>
<dbReference type="SUPFAM" id="SSF53067">
    <property type="entry name" value="Actin-like ATPase domain"/>
    <property type="match status" value="1"/>
</dbReference>
<dbReference type="OrthoDB" id="9780777at2"/>
<dbReference type="InterPro" id="IPR051338">
    <property type="entry name" value="NodU/CmcH_Carbamoyltrnsfr"/>
</dbReference>
<evidence type="ECO:0000313" key="4">
    <source>
        <dbReference type="EMBL" id="ASA56525.1"/>
    </source>
</evidence>
<dbReference type="InterPro" id="IPR038152">
    <property type="entry name" value="Carbam_trans_C_sf"/>
</dbReference>
<dbReference type="Proteomes" id="UP000196708">
    <property type="component" value="Chromosome 1"/>
</dbReference>
<evidence type="ECO:0000256" key="1">
    <source>
        <dbReference type="ARBA" id="ARBA00006129"/>
    </source>
</evidence>
<name>A0A1Z2SHB5_VIBGA</name>
<dbReference type="Pfam" id="PF16861">
    <property type="entry name" value="Carbam_trans_C"/>
    <property type="match status" value="1"/>
</dbReference>
<dbReference type="Gene3D" id="3.90.870.20">
    <property type="entry name" value="Carbamoyltransferase, C-terminal domain"/>
    <property type="match status" value="1"/>
</dbReference>
<evidence type="ECO:0000313" key="5">
    <source>
        <dbReference type="Proteomes" id="UP000196708"/>
    </source>
</evidence>
<dbReference type="PANTHER" id="PTHR34847">
    <property type="entry name" value="NODULATION PROTEIN U"/>
    <property type="match status" value="1"/>
</dbReference>
<dbReference type="KEGG" id="vga:BSQ33_13045"/>
<feature type="domain" description="Carbamoyltransferase C-terminal" evidence="3">
    <location>
        <begin position="401"/>
        <end position="570"/>
    </location>
</feature>
<proteinExistence type="inferred from homology"/>
<evidence type="ECO:0000259" key="2">
    <source>
        <dbReference type="Pfam" id="PF02543"/>
    </source>
</evidence>
<dbReference type="InterPro" id="IPR043129">
    <property type="entry name" value="ATPase_NBD"/>
</dbReference>
<evidence type="ECO:0008006" key="6">
    <source>
        <dbReference type="Google" id="ProtNLM"/>
    </source>
</evidence>
<organism evidence="4 5">
    <name type="scientific">Vibrio gazogenes</name>
    <dbReference type="NCBI Taxonomy" id="687"/>
    <lineage>
        <taxon>Bacteria</taxon>
        <taxon>Pseudomonadati</taxon>
        <taxon>Pseudomonadota</taxon>
        <taxon>Gammaproteobacteria</taxon>
        <taxon>Vibrionales</taxon>
        <taxon>Vibrionaceae</taxon>
        <taxon>Vibrio</taxon>
    </lineage>
</organism>
<evidence type="ECO:0000259" key="3">
    <source>
        <dbReference type="Pfam" id="PF16861"/>
    </source>
</evidence>
<gene>
    <name evidence="4" type="ORF">BSQ33_13045</name>
</gene>
<dbReference type="Pfam" id="PF02543">
    <property type="entry name" value="Carbam_trans_N"/>
    <property type="match status" value="1"/>
</dbReference>
<dbReference type="EMBL" id="CP018835">
    <property type="protein sequence ID" value="ASA56525.1"/>
    <property type="molecule type" value="Genomic_DNA"/>
</dbReference>
<sequence>MTYILGISAFYHDSAVALLRDGEILSAVQEERFSRVKNDDVFPKNAIEWILQQHNVTMAHIDYVVFYEKPFNKFERILETCIRFAPRGYQLFSHAIPIWLKEKLFQKVNLKKQLIEFKGGELWNQKLLFSDHHLSHSAAAFYPSPFESAAILTIDGVGEWATTTVAIGSGQDIRRIKEMSFPHSLGMLYSTITAFLGFKVNSGEYKIMGLAPYGQPVYSTLIKENLVNIKSDGSFRLNMKYFRFATELRMYSSELERLFGISARQPESSLEQVHMDIAASIQEVTDEIFLALARYVRELTGEVNLCLAGGVALNCAAAGKVLKSGVFERIWIQPAAGDAGSALGAAQVCHHLYLQSPRTPASDYMPYLGPAFEQDTALTQLDNMDAEYRLVPDEQLFQLTADALADGKIIAWFQGKAEFSPRALGNRSILADPRVPDLKRELNLKIKYRESFRPFAPVILEEYASEWFDIEGASPYMNFIYTAKDGVNHKLPSVIHVDGTARLQTVSERTNQRFYRLMKQFYEITGCPVLVNTSLNVRGEPMVLSPEDAFNCFMNTEIDMLVIGNIVLDKHQQRSQKYQKYNYELD</sequence>
<dbReference type="InterPro" id="IPR031730">
    <property type="entry name" value="Carbam_trans_C"/>
</dbReference>
<dbReference type="GO" id="GO:0003824">
    <property type="term" value="F:catalytic activity"/>
    <property type="evidence" value="ECO:0007669"/>
    <property type="project" value="InterPro"/>
</dbReference>
<dbReference type="InterPro" id="IPR003696">
    <property type="entry name" value="Carbtransf_dom"/>
</dbReference>
<dbReference type="Gene3D" id="3.30.420.40">
    <property type="match status" value="2"/>
</dbReference>